<dbReference type="OrthoDB" id="99715at2759"/>
<proteinExistence type="predicted"/>
<feature type="transmembrane region" description="Helical" evidence="1">
    <location>
        <begin position="87"/>
        <end position="107"/>
    </location>
</feature>
<comment type="caution">
    <text evidence="2">The sequence shown here is derived from an EMBL/GenBank/DDBJ whole genome shotgun (WGS) entry which is preliminary data.</text>
</comment>
<dbReference type="EMBL" id="BSXT01000277">
    <property type="protein sequence ID" value="GMF23178.1"/>
    <property type="molecule type" value="Genomic_DNA"/>
</dbReference>
<dbReference type="AlphaFoldDB" id="A0A9W6WYU2"/>
<sequence>MSGVIHPFSDGGCTNTGDFDYQIVPWNFYLPAFDPLPMVKTVLLSPKYVKLYNRTVSSILPLLKPIIYTGLTLRFAAFVTPANVGRVLAPISVLLHLFGLVTTSAQLRTEYTKLLLRTFDFWFLQTANTVCTVVLSSVLNDLRVMLVVFCWADFTCWLLQETYLRNSHAIVAVALAEWLFYVLLMTVISFELIDEAHHYAIITSYGRTISTKDILVNTIGTMAMLSLRNLYRRYQDVRRRKLRPNAAMPALGYRTKIALSSSKPLVTSTRNIILPQGASDITLAAATKSTFRLTGPVTRPLLQLHLSAGSDRFNPRLTIWPRIGGLAPLSLWKVFAFNLCCATGSTCAALSIFLPHFGIGVEFFAAVGLISTALFNGIYTCCCQVQLYKRVVTSFYFIFLWTQIIVIGLCVLTMFQWRWIPVCGVVSSIMLAHTLLTVDALTPIMKRRLCFSYWMLIHGIILFLLVQTLVVVDVLVLDRLGLQDKELWKFEYLGRQFKLHVVPILVGRVLTVYIWSVRYMYVVLTRQNDNALILLRGEVEFDYENWKKEANLGKR</sequence>
<feature type="transmembrane region" description="Helical" evidence="1">
    <location>
        <begin position="335"/>
        <end position="357"/>
    </location>
</feature>
<keyword evidence="1" id="KW-1133">Transmembrane helix</keyword>
<name>A0A9W6WYU2_9STRA</name>
<feature type="transmembrane region" description="Helical" evidence="1">
    <location>
        <begin position="453"/>
        <end position="477"/>
    </location>
</feature>
<evidence type="ECO:0000256" key="1">
    <source>
        <dbReference type="SAM" id="Phobius"/>
    </source>
</evidence>
<feature type="transmembrane region" description="Helical" evidence="1">
    <location>
        <begin position="171"/>
        <end position="190"/>
    </location>
</feature>
<feature type="transmembrane region" description="Helical" evidence="1">
    <location>
        <begin position="214"/>
        <end position="231"/>
    </location>
</feature>
<feature type="transmembrane region" description="Helical" evidence="1">
    <location>
        <begin position="419"/>
        <end position="441"/>
    </location>
</feature>
<organism evidence="2 3">
    <name type="scientific">Phytophthora fragariaefolia</name>
    <dbReference type="NCBI Taxonomy" id="1490495"/>
    <lineage>
        <taxon>Eukaryota</taxon>
        <taxon>Sar</taxon>
        <taxon>Stramenopiles</taxon>
        <taxon>Oomycota</taxon>
        <taxon>Peronosporomycetes</taxon>
        <taxon>Peronosporales</taxon>
        <taxon>Peronosporaceae</taxon>
        <taxon>Phytophthora</taxon>
    </lineage>
</organism>
<feature type="transmembrane region" description="Helical" evidence="1">
    <location>
        <begin position="62"/>
        <end position="81"/>
    </location>
</feature>
<evidence type="ECO:0000313" key="3">
    <source>
        <dbReference type="Proteomes" id="UP001165121"/>
    </source>
</evidence>
<feature type="transmembrane region" description="Helical" evidence="1">
    <location>
        <begin position="119"/>
        <end position="136"/>
    </location>
</feature>
<reference evidence="2" key="1">
    <citation type="submission" date="2023-04" db="EMBL/GenBank/DDBJ databases">
        <title>Phytophthora fragariaefolia NBRC 109709.</title>
        <authorList>
            <person name="Ichikawa N."/>
            <person name="Sato H."/>
            <person name="Tonouchi N."/>
        </authorList>
    </citation>
    <scope>NUCLEOTIDE SEQUENCE</scope>
    <source>
        <strain evidence="2">NBRC 109709</strain>
    </source>
</reference>
<keyword evidence="1" id="KW-0812">Transmembrane</keyword>
<gene>
    <name evidence="2" type="ORF">Pfra01_000360800</name>
</gene>
<keyword evidence="3" id="KW-1185">Reference proteome</keyword>
<feature type="transmembrane region" description="Helical" evidence="1">
    <location>
        <begin position="394"/>
        <end position="413"/>
    </location>
</feature>
<feature type="transmembrane region" description="Helical" evidence="1">
    <location>
        <begin position="497"/>
        <end position="517"/>
    </location>
</feature>
<accession>A0A9W6WYU2</accession>
<dbReference type="Proteomes" id="UP001165121">
    <property type="component" value="Unassembled WGS sequence"/>
</dbReference>
<protein>
    <submittedName>
        <fullName evidence="2">Unnamed protein product</fullName>
    </submittedName>
</protein>
<feature type="transmembrane region" description="Helical" evidence="1">
    <location>
        <begin position="363"/>
        <end position="382"/>
    </location>
</feature>
<keyword evidence="1" id="KW-0472">Membrane</keyword>
<evidence type="ECO:0000313" key="2">
    <source>
        <dbReference type="EMBL" id="GMF23178.1"/>
    </source>
</evidence>